<comment type="caution">
    <text evidence="2">The sequence shown here is derived from an EMBL/GenBank/DDBJ whole genome shotgun (WGS) entry which is preliminary data.</text>
</comment>
<gene>
    <name evidence="2" type="ORF">S03H2_62815</name>
</gene>
<organism evidence="2">
    <name type="scientific">marine sediment metagenome</name>
    <dbReference type="NCBI Taxonomy" id="412755"/>
    <lineage>
        <taxon>unclassified sequences</taxon>
        <taxon>metagenomes</taxon>
        <taxon>ecological metagenomes</taxon>
    </lineage>
</organism>
<keyword evidence="1" id="KW-0472">Membrane</keyword>
<dbReference type="EMBL" id="BARU01040651">
    <property type="protein sequence ID" value="GAH79926.1"/>
    <property type="molecule type" value="Genomic_DNA"/>
</dbReference>
<feature type="transmembrane region" description="Helical" evidence="1">
    <location>
        <begin position="20"/>
        <end position="39"/>
    </location>
</feature>
<dbReference type="AlphaFoldDB" id="X1IBY7"/>
<evidence type="ECO:0000256" key="1">
    <source>
        <dbReference type="SAM" id="Phobius"/>
    </source>
</evidence>
<evidence type="ECO:0000313" key="2">
    <source>
        <dbReference type="EMBL" id="GAH79926.1"/>
    </source>
</evidence>
<reference evidence="2" key="1">
    <citation type="journal article" date="2014" name="Front. Microbiol.">
        <title>High frequency of phylogenetically diverse reductive dehalogenase-homologous genes in deep subseafloor sedimentary metagenomes.</title>
        <authorList>
            <person name="Kawai M."/>
            <person name="Futagami T."/>
            <person name="Toyoda A."/>
            <person name="Takaki Y."/>
            <person name="Nishi S."/>
            <person name="Hori S."/>
            <person name="Arai W."/>
            <person name="Tsubouchi T."/>
            <person name="Morono Y."/>
            <person name="Uchiyama I."/>
            <person name="Ito T."/>
            <person name="Fujiyama A."/>
            <person name="Inagaki F."/>
            <person name="Takami H."/>
        </authorList>
    </citation>
    <scope>NUCLEOTIDE SEQUENCE</scope>
    <source>
        <strain evidence="2">Expedition CK06-06</strain>
    </source>
</reference>
<accession>X1IBY7</accession>
<sequence>MGEPETGLGDVTPRKKTSWTTYLIIGVIAVLVIGGVSLFTGGDNGETPGNGGANTNTPVTIPQLKSSIDSLNAKVDGFSGRLANLETQMAGLVAPQVTQAEID</sequence>
<keyword evidence="1" id="KW-0812">Transmembrane</keyword>
<keyword evidence="1" id="KW-1133">Transmembrane helix</keyword>
<feature type="non-terminal residue" evidence="2">
    <location>
        <position position="103"/>
    </location>
</feature>
<protein>
    <submittedName>
        <fullName evidence="2">Uncharacterized protein</fullName>
    </submittedName>
</protein>
<name>X1IBY7_9ZZZZ</name>
<proteinExistence type="predicted"/>